<name>A0A8B8SDA8_CAMFR</name>
<keyword evidence="2" id="KW-1185">Reference proteome</keyword>
<dbReference type="KEGG" id="cfr:116661097"/>
<feature type="compositionally biased region" description="Polar residues" evidence="1">
    <location>
        <begin position="84"/>
        <end position="95"/>
    </location>
</feature>
<dbReference type="RefSeq" id="XP_032328216.1">
    <property type="nucleotide sequence ID" value="XM_032472325.1"/>
</dbReference>
<proteinExistence type="predicted"/>
<evidence type="ECO:0000256" key="1">
    <source>
        <dbReference type="SAM" id="MobiDB-lite"/>
    </source>
</evidence>
<dbReference type="Proteomes" id="UP000694856">
    <property type="component" value="Chromosome 33"/>
</dbReference>
<organism evidence="2 3">
    <name type="scientific">Camelus ferus</name>
    <name type="common">Wild bactrian camel</name>
    <name type="synonym">Camelus bactrianus ferus</name>
    <dbReference type="NCBI Taxonomy" id="419612"/>
    <lineage>
        <taxon>Eukaryota</taxon>
        <taxon>Metazoa</taxon>
        <taxon>Chordata</taxon>
        <taxon>Craniata</taxon>
        <taxon>Vertebrata</taxon>
        <taxon>Euteleostomi</taxon>
        <taxon>Mammalia</taxon>
        <taxon>Eutheria</taxon>
        <taxon>Laurasiatheria</taxon>
        <taxon>Artiodactyla</taxon>
        <taxon>Tylopoda</taxon>
        <taxon>Camelidae</taxon>
        <taxon>Camelus</taxon>
    </lineage>
</organism>
<feature type="compositionally biased region" description="Basic and acidic residues" evidence="1">
    <location>
        <begin position="126"/>
        <end position="140"/>
    </location>
</feature>
<feature type="compositionally biased region" description="Pro residues" evidence="1">
    <location>
        <begin position="152"/>
        <end position="175"/>
    </location>
</feature>
<dbReference type="AlphaFoldDB" id="A0A8B8SDA8"/>
<feature type="region of interest" description="Disordered" evidence="1">
    <location>
        <begin position="22"/>
        <end position="175"/>
    </location>
</feature>
<dbReference type="GeneID" id="116661097"/>
<accession>A0A8B8SDA8</accession>
<evidence type="ECO:0000313" key="3">
    <source>
        <dbReference type="RefSeq" id="XP_032328216.1"/>
    </source>
</evidence>
<sequence>MLRVGPGGGPVELGAVGIAQPAARAGQVPNTNAPRHAPLQGPGTQAGPPRAQGQATPHQPHRHCSPTPTQSMPPPATPGPRSTAPLTQTCFSSHPSPAPALRPTRSYATAPANQAHPSCLTPGPPTDRRYSPNPAPRDDPPPYSRVTSAPSNPSPSACPPSPPDRPTPGVHPYPR</sequence>
<gene>
    <name evidence="3" type="primary">LOC116661097</name>
</gene>
<reference evidence="3" key="1">
    <citation type="submission" date="2025-08" db="UniProtKB">
        <authorList>
            <consortium name="RefSeq"/>
        </authorList>
    </citation>
    <scope>IDENTIFICATION</scope>
    <source>
        <tissue evidence="3">Ear skin</tissue>
    </source>
</reference>
<evidence type="ECO:0000313" key="2">
    <source>
        <dbReference type="Proteomes" id="UP000694856"/>
    </source>
</evidence>
<protein>
    <submittedName>
        <fullName evidence="3">Vegetative cell wall protein gp1-like</fullName>
    </submittedName>
</protein>